<organism evidence="1">
    <name type="scientific">Lepeophtheirus salmonis</name>
    <name type="common">Salmon louse</name>
    <name type="synonym">Caligus salmonis</name>
    <dbReference type="NCBI Taxonomy" id="72036"/>
    <lineage>
        <taxon>Eukaryota</taxon>
        <taxon>Metazoa</taxon>
        <taxon>Ecdysozoa</taxon>
        <taxon>Arthropoda</taxon>
        <taxon>Crustacea</taxon>
        <taxon>Multicrustacea</taxon>
        <taxon>Hexanauplia</taxon>
        <taxon>Copepoda</taxon>
        <taxon>Siphonostomatoida</taxon>
        <taxon>Caligidae</taxon>
        <taxon>Lepeophtheirus</taxon>
    </lineage>
</organism>
<evidence type="ECO:0000313" key="1">
    <source>
        <dbReference type="EMBL" id="CDW49141.1"/>
    </source>
</evidence>
<proteinExistence type="predicted"/>
<protein>
    <submittedName>
        <fullName evidence="1">Uncharacterized protein</fullName>
    </submittedName>
</protein>
<sequence length="85" mass="9766">KIRKVKKNKKFGGRPLLLLQCADDFIFSKAIIIILEERTISQLILIKSSIVSSYIPYHLRNLQQNHCLIMMGIDSCSHNSKLLLL</sequence>
<dbReference type="AlphaFoldDB" id="A0A0K2VGQ1"/>
<feature type="non-terminal residue" evidence="1">
    <location>
        <position position="1"/>
    </location>
</feature>
<name>A0A0K2VGQ1_LEPSM</name>
<dbReference type="EMBL" id="HACA01031780">
    <property type="protein sequence ID" value="CDW49141.1"/>
    <property type="molecule type" value="Transcribed_RNA"/>
</dbReference>
<reference evidence="1" key="1">
    <citation type="submission" date="2014-05" db="EMBL/GenBank/DDBJ databases">
        <authorList>
            <person name="Chronopoulou M."/>
        </authorList>
    </citation>
    <scope>NUCLEOTIDE SEQUENCE</scope>
    <source>
        <tissue evidence="1">Whole organism</tissue>
    </source>
</reference>
<accession>A0A0K2VGQ1</accession>